<evidence type="ECO:0000256" key="5">
    <source>
        <dbReference type="ARBA" id="ARBA00020239"/>
    </source>
</evidence>
<dbReference type="Pfam" id="PF05240">
    <property type="entry name" value="APOBEC_C"/>
    <property type="match status" value="1"/>
</dbReference>
<keyword evidence="7" id="KW-0597">Phosphoprotein</keyword>
<keyword evidence="11" id="KW-0378">Hydrolase</keyword>
<dbReference type="PANTHER" id="PTHR13857">
    <property type="entry name" value="MRNA EDITING ENZYME"/>
    <property type="match status" value="1"/>
</dbReference>
<protein>
    <recommendedName>
        <fullName evidence="5">DNA dC-&gt;dU-editing enzyme APOBEC-3G</fullName>
        <ecNumber evidence="16">3.5.4.38</ecNumber>
    </recommendedName>
    <alternativeName>
        <fullName evidence="17">Deoxycytidine deaminase</fullName>
    </alternativeName>
</protein>
<evidence type="ECO:0000256" key="3">
    <source>
        <dbReference type="ARBA" id="ARBA00004201"/>
    </source>
</evidence>
<evidence type="ECO:0000256" key="10">
    <source>
        <dbReference type="ARBA" id="ARBA00022737"/>
    </source>
</evidence>
<evidence type="ECO:0000256" key="16">
    <source>
        <dbReference type="ARBA" id="ARBA00029489"/>
    </source>
</evidence>
<dbReference type="Proteomes" id="UP000694923">
    <property type="component" value="Unplaced"/>
</dbReference>
<evidence type="ECO:0000256" key="6">
    <source>
        <dbReference type="ARBA" id="ARBA00022490"/>
    </source>
</evidence>
<dbReference type="InterPro" id="IPR016192">
    <property type="entry name" value="APOBEC/CMP_deaminase_Zn-bd"/>
</dbReference>
<proteinExistence type="inferred from homology"/>
<keyword evidence="13" id="KW-0391">Immunity</keyword>
<gene>
    <name evidence="21" type="primary">LOC103581392</name>
</gene>
<evidence type="ECO:0000256" key="13">
    <source>
        <dbReference type="ARBA" id="ARBA00022859"/>
    </source>
</evidence>
<feature type="domain" description="CMP/dCMP-type deaminase" evidence="19">
    <location>
        <begin position="122"/>
        <end position="230"/>
    </location>
</feature>
<dbReference type="PROSITE" id="PS00903">
    <property type="entry name" value="CYT_DCMP_DEAMINASES_1"/>
    <property type="match status" value="1"/>
</dbReference>
<keyword evidence="15" id="KW-0539">Nucleus</keyword>
<evidence type="ECO:0000256" key="17">
    <source>
        <dbReference type="ARBA" id="ARBA00032972"/>
    </source>
</evidence>
<dbReference type="EC" id="3.5.4.38" evidence="16"/>
<dbReference type="Pfam" id="PF18782">
    <property type="entry name" value="NAD2"/>
    <property type="match status" value="2"/>
</dbReference>
<dbReference type="PANTHER" id="PTHR13857:SF20">
    <property type="entry name" value="DNA DC-DU-EDITING ENZYME APOBEC-3G"/>
    <property type="match status" value="1"/>
</dbReference>
<evidence type="ECO:0000256" key="8">
    <source>
        <dbReference type="ARBA" id="ARBA00022588"/>
    </source>
</evidence>
<evidence type="ECO:0000256" key="1">
    <source>
        <dbReference type="ARBA" id="ARBA00001947"/>
    </source>
</evidence>
<dbReference type="CDD" id="cd01283">
    <property type="entry name" value="cytidine_deaminase"/>
    <property type="match status" value="1"/>
</dbReference>
<evidence type="ECO:0000256" key="14">
    <source>
        <dbReference type="ARBA" id="ARBA00023118"/>
    </source>
</evidence>
<evidence type="ECO:0000256" key="4">
    <source>
        <dbReference type="ARBA" id="ARBA00006576"/>
    </source>
</evidence>
<keyword evidence="14" id="KW-0051">Antiviral defense</keyword>
<dbReference type="PROSITE" id="PS51747">
    <property type="entry name" value="CYT_DCMP_DEAMINASES_2"/>
    <property type="match status" value="1"/>
</dbReference>
<dbReference type="GeneID" id="103581392"/>
<evidence type="ECO:0000256" key="7">
    <source>
        <dbReference type="ARBA" id="ARBA00022553"/>
    </source>
</evidence>
<evidence type="ECO:0000313" key="20">
    <source>
        <dbReference type="Proteomes" id="UP000694923"/>
    </source>
</evidence>
<evidence type="ECO:0000313" key="21">
    <source>
        <dbReference type="RefSeq" id="XP_008561459.1"/>
    </source>
</evidence>
<evidence type="ECO:0000256" key="2">
    <source>
        <dbReference type="ARBA" id="ARBA00004123"/>
    </source>
</evidence>
<name>A0ABM0PZB8_GALVR</name>
<accession>A0ABM0PZB8</accession>
<comment type="catalytic activity">
    <reaction evidence="18">
        <text>a 2'-deoxycytidine in single-stranded DNA + H2O + H(+) = a 2'-deoxyuridine in single-stranded DNA + NH4(+)</text>
        <dbReference type="Rhea" id="RHEA:50948"/>
        <dbReference type="Rhea" id="RHEA-COMP:12846"/>
        <dbReference type="Rhea" id="RHEA-COMP:12847"/>
        <dbReference type="ChEBI" id="CHEBI:15377"/>
        <dbReference type="ChEBI" id="CHEBI:15378"/>
        <dbReference type="ChEBI" id="CHEBI:28938"/>
        <dbReference type="ChEBI" id="CHEBI:85452"/>
        <dbReference type="ChEBI" id="CHEBI:133902"/>
        <dbReference type="EC" id="3.5.4.38"/>
    </reaction>
</comment>
<keyword evidence="20" id="KW-1185">Reference proteome</keyword>
<evidence type="ECO:0000256" key="9">
    <source>
        <dbReference type="ARBA" id="ARBA00022723"/>
    </source>
</evidence>
<evidence type="ECO:0000256" key="18">
    <source>
        <dbReference type="ARBA" id="ARBA00049114"/>
    </source>
</evidence>
<comment type="subcellular location">
    <subcellularLocation>
        <location evidence="3">Cytoplasm</location>
        <location evidence="3">P-body</location>
    </subcellularLocation>
    <subcellularLocation>
        <location evidence="2">Nucleus</location>
    </subcellularLocation>
</comment>
<keyword evidence="6" id="KW-0963">Cytoplasm</keyword>
<keyword evidence="10" id="KW-0677">Repeat</keyword>
<keyword evidence="8" id="KW-0399">Innate immunity</keyword>
<sequence length="289" mass="33975">MYCLTVLEAAKSDIKVDPDPPLHAELCFLSWFFNNLLSHDKHYLVTWYISWSPCWAQVNVMSFQEFQSCWGEFVYNQGMPFRPWKKVTTTFHFLNSMLGDILRGLDEDTFTYNFINDPLVSGRHQTYLCYKVDLLNGDTCIRPGCLRNQGGYEPRLRRHAELCFLDLLNSWQLDPALRYRVTWFISWSPCCNCAQEVAAFLGWNSHVQLRIFAARIYDWLPGYEQGLRTLQGAGAQIGIMNFEGFRHCWDTFVDHQGRPFQPWRGLDEHSQALWRRLRDILQLLPLLKS</sequence>
<organism evidence="20 21">
    <name type="scientific">Galeopterus variegatus</name>
    <name type="common">Malayan flying lemur</name>
    <name type="synonym">Cynocephalus variegatus</name>
    <dbReference type="NCBI Taxonomy" id="482537"/>
    <lineage>
        <taxon>Eukaryota</taxon>
        <taxon>Metazoa</taxon>
        <taxon>Chordata</taxon>
        <taxon>Craniata</taxon>
        <taxon>Vertebrata</taxon>
        <taxon>Euteleostomi</taxon>
        <taxon>Mammalia</taxon>
        <taxon>Eutheria</taxon>
        <taxon>Euarchontoglires</taxon>
        <taxon>Dermoptera</taxon>
        <taxon>Cynocephalidae</taxon>
        <taxon>Galeopterus</taxon>
    </lineage>
</organism>
<evidence type="ECO:0000259" key="19">
    <source>
        <dbReference type="PROSITE" id="PS51747"/>
    </source>
</evidence>
<evidence type="ECO:0000256" key="11">
    <source>
        <dbReference type="ARBA" id="ARBA00022801"/>
    </source>
</evidence>
<reference evidence="21" key="1">
    <citation type="submission" date="2025-08" db="UniProtKB">
        <authorList>
            <consortium name="RefSeq"/>
        </authorList>
    </citation>
    <scope>IDENTIFICATION</scope>
</reference>
<keyword evidence="12" id="KW-0862">Zinc</keyword>
<comment type="cofactor">
    <cofactor evidence="1">
        <name>Zn(2+)</name>
        <dbReference type="ChEBI" id="CHEBI:29105"/>
    </cofactor>
</comment>
<dbReference type="InterPro" id="IPR002125">
    <property type="entry name" value="CMP_dCMP_dom"/>
</dbReference>
<evidence type="ECO:0000256" key="15">
    <source>
        <dbReference type="ARBA" id="ARBA00023242"/>
    </source>
</evidence>
<dbReference type="InterPro" id="IPR050610">
    <property type="entry name" value="APOBEC_Cyt_Deaminase"/>
</dbReference>
<dbReference type="SUPFAM" id="SSF53927">
    <property type="entry name" value="Cytidine deaminase-like"/>
    <property type="match status" value="1"/>
</dbReference>
<dbReference type="Gene3D" id="3.40.140.10">
    <property type="entry name" value="Cytidine Deaminase, domain 2"/>
    <property type="match status" value="3"/>
</dbReference>
<evidence type="ECO:0000256" key="12">
    <source>
        <dbReference type="ARBA" id="ARBA00022833"/>
    </source>
</evidence>
<dbReference type="RefSeq" id="XP_008561459.1">
    <property type="nucleotide sequence ID" value="XM_008563237.1"/>
</dbReference>
<keyword evidence="9" id="KW-0479">Metal-binding</keyword>
<comment type="similarity">
    <text evidence="4">Belongs to the cytidine and deoxycytidylate deaminase family.</text>
</comment>
<dbReference type="InterPro" id="IPR016193">
    <property type="entry name" value="Cytidine_deaminase-like"/>
</dbReference>